<dbReference type="PANTHER" id="PTHR46880:SF5">
    <property type="entry name" value="DUF4371 DOMAIN-CONTAINING PROTEIN"/>
    <property type="match status" value="1"/>
</dbReference>
<comment type="caution">
    <text evidence="1">The sequence shown here is derived from an EMBL/GenBank/DDBJ whole genome shotgun (WGS) entry which is preliminary data.</text>
</comment>
<sequence>MSSEQEGVLGYLKRFWNQYIIFEHCRAHRLVLVCKTVANEVQLVKEVIELITAIYIVFRKSNRKVDLLKVECLEDETNFKLLSKAAATRWLTTGRSVERLIDLIVQVIESLQDISEDNSFDQGDRLKCKGLFSSLLSSRNVKVLLMLQMVLGHADRLSSIFQDPKVEYSYALSETKSFVVFLKALDVSKFINKQFDLLEKRISNAGFEMSEMGPLRSNRLEAPPIYSVLGDYISGLIHKMEARFSEDSRDLSKLARFDAVEWMETGSAVSWVSRRLGFDKSALGAEIYTLSKYIETKELLKGCDTQEDLYKKFLSNATLRIIYSEHAMVATFFLCRPLGTASVERSFSSTTKIVSDDRCSLTPAHIAMLTRISIQGIVLPGVQDNRNAIQSFFTEYFTLGKVST</sequence>
<evidence type="ECO:0000313" key="1">
    <source>
        <dbReference type="EMBL" id="KAI6652402.1"/>
    </source>
</evidence>
<protein>
    <recommendedName>
        <fullName evidence="3">HAT C-terminal dimerisation domain-containing protein</fullName>
    </recommendedName>
</protein>
<proteinExistence type="predicted"/>
<accession>A0AAV7JUC1</accession>
<name>A0AAV7JUC1_9METZ</name>
<dbReference type="SUPFAM" id="SSF53098">
    <property type="entry name" value="Ribonuclease H-like"/>
    <property type="match status" value="1"/>
</dbReference>
<dbReference type="AlphaFoldDB" id="A0AAV7JUC1"/>
<evidence type="ECO:0008006" key="3">
    <source>
        <dbReference type="Google" id="ProtNLM"/>
    </source>
</evidence>
<keyword evidence="2" id="KW-1185">Reference proteome</keyword>
<dbReference type="EMBL" id="JAKMXF010000299">
    <property type="protein sequence ID" value="KAI6652402.1"/>
    <property type="molecule type" value="Genomic_DNA"/>
</dbReference>
<evidence type="ECO:0000313" key="2">
    <source>
        <dbReference type="Proteomes" id="UP001165289"/>
    </source>
</evidence>
<gene>
    <name evidence="1" type="ORF">LOD99_7416</name>
</gene>
<organism evidence="1 2">
    <name type="scientific">Oopsacas minuta</name>
    <dbReference type="NCBI Taxonomy" id="111878"/>
    <lineage>
        <taxon>Eukaryota</taxon>
        <taxon>Metazoa</taxon>
        <taxon>Porifera</taxon>
        <taxon>Hexactinellida</taxon>
        <taxon>Hexasterophora</taxon>
        <taxon>Lyssacinosida</taxon>
        <taxon>Leucopsacidae</taxon>
        <taxon>Oopsacas</taxon>
    </lineage>
</organism>
<dbReference type="PANTHER" id="PTHR46880">
    <property type="entry name" value="RAS-ASSOCIATING DOMAIN-CONTAINING PROTEIN"/>
    <property type="match status" value="1"/>
</dbReference>
<dbReference type="InterPro" id="IPR012337">
    <property type="entry name" value="RNaseH-like_sf"/>
</dbReference>
<dbReference type="Proteomes" id="UP001165289">
    <property type="component" value="Unassembled WGS sequence"/>
</dbReference>
<reference evidence="1 2" key="1">
    <citation type="journal article" date="2023" name="BMC Biol.">
        <title>The compact genome of the sponge Oopsacas minuta (Hexactinellida) is lacking key metazoan core genes.</title>
        <authorList>
            <person name="Santini S."/>
            <person name="Schenkelaars Q."/>
            <person name="Jourda C."/>
            <person name="Duchesne M."/>
            <person name="Belahbib H."/>
            <person name="Rocher C."/>
            <person name="Selva M."/>
            <person name="Riesgo A."/>
            <person name="Vervoort M."/>
            <person name="Leys S.P."/>
            <person name="Kodjabachian L."/>
            <person name="Le Bivic A."/>
            <person name="Borchiellini C."/>
            <person name="Claverie J.M."/>
            <person name="Renard E."/>
        </authorList>
    </citation>
    <scope>NUCLEOTIDE SEQUENCE [LARGE SCALE GENOMIC DNA]</scope>
    <source>
        <strain evidence="1">SPO-2</strain>
    </source>
</reference>